<evidence type="ECO:0000313" key="16">
    <source>
        <dbReference type="Proteomes" id="UP000192906"/>
    </source>
</evidence>
<reference evidence="16" key="1">
    <citation type="submission" date="2017-04" db="EMBL/GenBank/DDBJ databases">
        <authorList>
            <person name="Varghese N."/>
            <person name="Submissions S."/>
        </authorList>
    </citation>
    <scope>NUCLEOTIDE SEQUENCE [LARGE SCALE GENOMIC DNA]</scope>
    <source>
        <strain evidence="16">K3S</strain>
    </source>
</reference>
<comment type="subcellular location">
    <subcellularLocation>
        <location evidence="2 13">Cell membrane</location>
        <topology evidence="2 13">Multi-pass membrane protein</topology>
    </subcellularLocation>
</comment>
<keyword evidence="4 13" id="KW-0813">Transport</keyword>
<feature type="chain" id="PRO_5012665578" description="Nickel/cobalt efflux system" evidence="14">
    <location>
        <begin position="29"/>
        <end position="321"/>
    </location>
</feature>
<evidence type="ECO:0000256" key="4">
    <source>
        <dbReference type="ARBA" id="ARBA00022448"/>
    </source>
</evidence>
<keyword evidence="9" id="KW-0406">Ion transport</keyword>
<comment type="function">
    <text evidence="1">Efflux system for nickel and cobalt.</text>
</comment>
<feature type="transmembrane region" description="Helical" evidence="13">
    <location>
        <begin position="178"/>
        <end position="200"/>
    </location>
</feature>
<feature type="transmembrane region" description="Helical" evidence="13">
    <location>
        <begin position="299"/>
        <end position="320"/>
    </location>
</feature>
<dbReference type="AlphaFoldDB" id="A0A1X7E1N4"/>
<dbReference type="PANTHER" id="PTHR40659:SF1">
    <property type="entry name" value="NICKEL_COBALT EFFLUX SYSTEM RCNA"/>
    <property type="match status" value="1"/>
</dbReference>
<keyword evidence="10" id="KW-0921">Nickel transport</keyword>
<dbReference type="GO" id="GO:0046583">
    <property type="term" value="F:monoatomic cation efflux transmembrane transporter activity"/>
    <property type="evidence" value="ECO:0007669"/>
    <property type="project" value="TreeGrafter"/>
</dbReference>
<keyword evidence="11 13" id="KW-0472">Membrane</keyword>
<gene>
    <name evidence="15" type="ORF">SAMN06295933_2509</name>
</gene>
<sequence length="321" mass="35085">MKYKISFSLLLSLMLAAAVTFFSPIAEAATNPFLTPKAGSVESVKPTEKNTPTERIEIINNHSRTLYDSILTEITVLQKEIRIKLAGFAKDIKKNNFGKSFWLFLVFSFAYGVVHAIGPGHGKSVVCAFFLSRRGTMYSAMFMSWLITLVHVGSATAAVCLAYLLLSSGMSGFENFSYHLQTASFAMVSLIGLWIFYSVLRSFFKKNRKEHSSKPAKCASLTEITIVAFVTGLVPCPGAAIILVYTLSTGILWAGLTAMLFLATGMALTTSTFAILAAKTSFAMDQAAKRKTAQILYKAISLLASLIIILFGILMLYSHLK</sequence>
<accession>A0A1X7E1N4</accession>
<dbReference type="OrthoDB" id="9812956at2"/>
<evidence type="ECO:0000256" key="8">
    <source>
        <dbReference type="ARBA" id="ARBA00022989"/>
    </source>
</evidence>
<dbReference type="EMBL" id="FWZU01000004">
    <property type="protein sequence ID" value="SMF25824.1"/>
    <property type="molecule type" value="Genomic_DNA"/>
</dbReference>
<dbReference type="GO" id="GO:0005886">
    <property type="term" value="C:plasma membrane"/>
    <property type="evidence" value="ECO:0007669"/>
    <property type="project" value="UniProtKB-SubCell"/>
</dbReference>
<keyword evidence="14" id="KW-0732">Signal</keyword>
<dbReference type="RefSeq" id="WP_085102718.1">
    <property type="nucleotide sequence ID" value="NZ_FWZU01000004.1"/>
</dbReference>
<evidence type="ECO:0000256" key="10">
    <source>
        <dbReference type="ARBA" id="ARBA00023112"/>
    </source>
</evidence>
<keyword evidence="16" id="KW-1185">Reference proteome</keyword>
<evidence type="ECO:0000313" key="15">
    <source>
        <dbReference type="EMBL" id="SMF25824.1"/>
    </source>
</evidence>
<evidence type="ECO:0000256" key="2">
    <source>
        <dbReference type="ARBA" id="ARBA00004651"/>
    </source>
</evidence>
<feature type="transmembrane region" description="Helical" evidence="13">
    <location>
        <begin position="142"/>
        <end position="166"/>
    </location>
</feature>
<feature type="transmembrane region" description="Helical" evidence="13">
    <location>
        <begin position="101"/>
        <end position="121"/>
    </location>
</feature>
<feature type="signal peptide" evidence="14">
    <location>
        <begin position="1"/>
        <end position="28"/>
    </location>
</feature>
<feature type="transmembrane region" description="Helical" evidence="13">
    <location>
        <begin position="251"/>
        <end position="278"/>
    </location>
</feature>
<evidence type="ECO:0000256" key="13">
    <source>
        <dbReference type="RuleBase" id="RU362101"/>
    </source>
</evidence>
<dbReference type="InterPro" id="IPR011541">
    <property type="entry name" value="Ni/Co_transpt_high_affinity"/>
</dbReference>
<name>A0A1X7E1N4_9BACT</name>
<dbReference type="GO" id="GO:0006824">
    <property type="term" value="P:cobalt ion transport"/>
    <property type="evidence" value="ECO:0007669"/>
    <property type="project" value="UniProtKB-KW"/>
</dbReference>
<dbReference type="InterPro" id="IPR051224">
    <property type="entry name" value="NiCoT_RcnA"/>
</dbReference>
<evidence type="ECO:0000256" key="11">
    <source>
        <dbReference type="ARBA" id="ARBA00023136"/>
    </source>
</evidence>
<keyword evidence="8 13" id="KW-1133">Transmembrane helix</keyword>
<evidence type="ECO:0000256" key="3">
    <source>
        <dbReference type="ARBA" id="ARBA00022426"/>
    </source>
</evidence>
<dbReference type="GO" id="GO:0032025">
    <property type="term" value="P:response to cobalt ion"/>
    <property type="evidence" value="ECO:0007669"/>
    <property type="project" value="TreeGrafter"/>
</dbReference>
<evidence type="ECO:0000256" key="1">
    <source>
        <dbReference type="ARBA" id="ARBA00002510"/>
    </source>
</evidence>
<keyword evidence="6" id="KW-0533">Nickel</keyword>
<feature type="transmembrane region" description="Helical" evidence="13">
    <location>
        <begin position="221"/>
        <end position="245"/>
    </location>
</feature>
<evidence type="ECO:0000256" key="7">
    <source>
        <dbReference type="ARBA" id="ARBA00022692"/>
    </source>
</evidence>
<comment type="similarity">
    <text evidence="13">Belongs to the NiCoT transporter (TC 2.A.52) family.</text>
</comment>
<organism evidence="15 16">
    <name type="scientific">Desulfovibrio gilichinskyi</name>
    <dbReference type="NCBI Taxonomy" id="1519643"/>
    <lineage>
        <taxon>Bacteria</taxon>
        <taxon>Pseudomonadati</taxon>
        <taxon>Thermodesulfobacteriota</taxon>
        <taxon>Desulfovibrionia</taxon>
        <taxon>Desulfovibrionales</taxon>
        <taxon>Desulfovibrionaceae</taxon>
        <taxon>Desulfovibrio</taxon>
    </lineage>
</organism>
<keyword evidence="7 13" id="KW-0812">Transmembrane</keyword>
<dbReference type="PANTHER" id="PTHR40659">
    <property type="entry name" value="NICKEL/COBALT EFFLUX SYSTEM RCNA"/>
    <property type="match status" value="1"/>
</dbReference>
<dbReference type="GO" id="GO:0015099">
    <property type="term" value="F:nickel cation transmembrane transporter activity"/>
    <property type="evidence" value="ECO:0007669"/>
    <property type="project" value="UniProtKB-UniRule"/>
</dbReference>
<keyword evidence="5" id="KW-1003">Cell membrane</keyword>
<protein>
    <recommendedName>
        <fullName evidence="13">Nickel/cobalt efflux system</fullName>
    </recommendedName>
</protein>
<dbReference type="GO" id="GO:0010045">
    <property type="term" value="P:response to nickel cation"/>
    <property type="evidence" value="ECO:0007669"/>
    <property type="project" value="TreeGrafter"/>
</dbReference>
<evidence type="ECO:0000256" key="5">
    <source>
        <dbReference type="ARBA" id="ARBA00022475"/>
    </source>
</evidence>
<keyword evidence="3" id="KW-0171">Cobalt transport</keyword>
<dbReference type="Proteomes" id="UP000192906">
    <property type="component" value="Unassembled WGS sequence"/>
</dbReference>
<dbReference type="Pfam" id="PF03824">
    <property type="entry name" value="NicO"/>
    <property type="match status" value="1"/>
</dbReference>
<keyword evidence="12" id="KW-0170">Cobalt</keyword>
<evidence type="ECO:0000256" key="14">
    <source>
        <dbReference type="SAM" id="SignalP"/>
    </source>
</evidence>
<evidence type="ECO:0000256" key="6">
    <source>
        <dbReference type="ARBA" id="ARBA00022596"/>
    </source>
</evidence>
<evidence type="ECO:0000256" key="9">
    <source>
        <dbReference type="ARBA" id="ARBA00023065"/>
    </source>
</evidence>
<dbReference type="STRING" id="1519643.SAMN06295933_2509"/>
<proteinExistence type="inferred from homology"/>
<evidence type="ECO:0000256" key="12">
    <source>
        <dbReference type="ARBA" id="ARBA00023285"/>
    </source>
</evidence>